<evidence type="ECO:0000313" key="2">
    <source>
        <dbReference type="Proteomes" id="UP001143856"/>
    </source>
</evidence>
<accession>A0ACC1P977</accession>
<reference evidence="1" key="1">
    <citation type="submission" date="2022-10" db="EMBL/GenBank/DDBJ databases">
        <title>Genome Sequence of Xylaria curta.</title>
        <authorList>
            <person name="Buettner E."/>
        </authorList>
    </citation>
    <scope>NUCLEOTIDE SEQUENCE</scope>
    <source>
        <strain evidence="1">Babe10</strain>
    </source>
</reference>
<dbReference type="Proteomes" id="UP001143856">
    <property type="component" value="Unassembled WGS sequence"/>
</dbReference>
<name>A0ACC1P977_9PEZI</name>
<comment type="caution">
    <text evidence="1">The sequence shown here is derived from an EMBL/GenBank/DDBJ whole genome shotgun (WGS) entry which is preliminary data.</text>
</comment>
<proteinExistence type="predicted"/>
<sequence length="662" mass="75151">MGGSPHHEEMQGGSAVHASSQPIYDAAQLCSKHFEDHLQTTDDAGDDYLAIEELWGRFNQWAAYAGAFAVPRASLDARLVPHGEIRDMVLELLLNSRDNAEETSESSPGLPAVRAAVNRLLILSVNIRRSARQTHRLRQESRNTQDESLCRLLAQTRYPNTRKSLCSQLGASIHVRGISLQYMQEHNKKLAYRRNDRDDLEILENEEERPKEQVNEPVVSLNKDTSPKKQKATRGPETLPSVVSPCAIVRINRTKRNPSSTVISSSSSVRDGQRNEYDYPPQPRQKDGKRYQSCAICAMPLEPQTLTKRAWNAHVDQDIEPYVCISEDCIEPPQYFTTLQDWMDHMQTRHSMNWSEQIHTERWHCDVDHNEPGREPPEFDEKAEFLNHLNTYHRDKLTQLAAEQDVLCFEVGAAGLMNYFPCLVISGICDYSDSHKYNEWQGYAAMAAAAYSKDLLCQISPHNIEAEKRIGDIFVVVDTVSETGGGVRMMTSKLNISKGFEIELKGKVLGREHPDRPPPLTSMDNLALMYKNQGQWEEAELLEVRVIETQKTVLGPNHPDTLTSIANLALAYRNQGRWEEAKLLELQVLETRKTVLGPDHPDTLTSMHNLAHTWKCQGRNTNAVQLIEDCVQIRRRILGPEHQDTLLSLSALNNWRKELSLS</sequence>
<gene>
    <name evidence="1" type="ORF">NUW58_g4076</name>
</gene>
<protein>
    <submittedName>
        <fullName evidence="1">Uncharacterized protein</fullName>
    </submittedName>
</protein>
<organism evidence="1 2">
    <name type="scientific">Xylaria curta</name>
    <dbReference type="NCBI Taxonomy" id="42375"/>
    <lineage>
        <taxon>Eukaryota</taxon>
        <taxon>Fungi</taxon>
        <taxon>Dikarya</taxon>
        <taxon>Ascomycota</taxon>
        <taxon>Pezizomycotina</taxon>
        <taxon>Sordariomycetes</taxon>
        <taxon>Xylariomycetidae</taxon>
        <taxon>Xylariales</taxon>
        <taxon>Xylariaceae</taxon>
        <taxon>Xylaria</taxon>
    </lineage>
</organism>
<keyword evidence="2" id="KW-1185">Reference proteome</keyword>
<dbReference type="EMBL" id="JAPDGR010000673">
    <property type="protein sequence ID" value="KAJ2988255.1"/>
    <property type="molecule type" value="Genomic_DNA"/>
</dbReference>
<evidence type="ECO:0000313" key="1">
    <source>
        <dbReference type="EMBL" id="KAJ2988255.1"/>
    </source>
</evidence>